<comment type="caution">
    <text evidence="2">The sequence shown here is derived from an EMBL/GenBank/DDBJ whole genome shotgun (WGS) entry which is preliminary data.</text>
</comment>
<accession>L7CCP4</accession>
<sequence>MICSRITLSRLSFRAGIGWRISIAGLPECVAGWPECDRGHKHQHSNHQRGRTNPFGREKG</sequence>
<protein>
    <submittedName>
        <fullName evidence="2">Uncharacterized protein</fullName>
    </submittedName>
</protein>
<evidence type="ECO:0000313" key="2">
    <source>
        <dbReference type="EMBL" id="ELP31788.1"/>
    </source>
</evidence>
<gene>
    <name evidence="2" type="ORF">RBSWK_04294</name>
</gene>
<organism evidence="2 3">
    <name type="scientific">Rhodopirellula baltica SWK14</name>
    <dbReference type="NCBI Taxonomy" id="993516"/>
    <lineage>
        <taxon>Bacteria</taxon>
        <taxon>Pseudomonadati</taxon>
        <taxon>Planctomycetota</taxon>
        <taxon>Planctomycetia</taxon>
        <taxon>Pirellulales</taxon>
        <taxon>Pirellulaceae</taxon>
        <taxon>Rhodopirellula</taxon>
    </lineage>
</organism>
<name>L7CCP4_RHOBT</name>
<dbReference type="EMBL" id="AMWG01000118">
    <property type="protein sequence ID" value="ELP31788.1"/>
    <property type="molecule type" value="Genomic_DNA"/>
</dbReference>
<reference evidence="2 3" key="1">
    <citation type="journal article" date="2013" name="Mar. Genomics">
        <title>Expression of sulfatases in Rhodopirellula baltica and the diversity of sulfatases in the genus Rhodopirellula.</title>
        <authorList>
            <person name="Wegner C.E."/>
            <person name="Richter-Heitmann T."/>
            <person name="Klindworth A."/>
            <person name="Klockow C."/>
            <person name="Richter M."/>
            <person name="Achstetter T."/>
            <person name="Glockner F.O."/>
            <person name="Harder J."/>
        </authorList>
    </citation>
    <scope>NUCLEOTIDE SEQUENCE [LARGE SCALE GENOMIC DNA]</scope>
    <source>
        <strain evidence="2 3">SWK14</strain>
    </source>
</reference>
<proteinExistence type="predicted"/>
<evidence type="ECO:0000256" key="1">
    <source>
        <dbReference type="SAM" id="MobiDB-lite"/>
    </source>
</evidence>
<evidence type="ECO:0000313" key="3">
    <source>
        <dbReference type="Proteomes" id="UP000010959"/>
    </source>
</evidence>
<feature type="compositionally biased region" description="Basic residues" evidence="1">
    <location>
        <begin position="39"/>
        <end position="50"/>
    </location>
</feature>
<dbReference type="Proteomes" id="UP000010959">
    <property type="component" value="Unassembled WGS sequence"/>
</dbReference>
<dbReference type="AlphaFoldDB" id="L7CCP4"/>
<feature type="region of interest" description="Disordered" evidence="1">
    <location>
        <begin position="38"/>
        <end position="60"/>
    </location>
</feature>